<dbReference type="PROSITE" id="PS51883">
    <property type="entry name" value="OBG"/>
    <property type="match status" value="1"/>
</dbReference>
<proteinExistence type="predicted"/>
<evidence type="ECO:0000256" key="2">
    <source>
        <dbReference type="ARBA" id="ARBA00023134"/>
    </source>
</evidence>
<dbReference type="PANTHER" id="PTHR11702:SF43">
    <property type="entry name" value="GTP-BINDING PROTEIN 10"/>
    <property type="match status" value="1"/>
</dbReference>
<dbReference type="Gene3D" id="3.40.50.300">
    <property type="entry name" value="P-loop containing nucleotide triphosphate hydrolases"/>
    <property type="match status" value="1"/>
</dbReference>
<protein>
    <recommendedName>
        <fullName evidence="7">OBG-type G domain-containing protein</fullName>
    </recommendedName>
</protein>
<dbReference type="FunCoup" id="A0A482XJB7">
    <property type="interactions" value="877"/>
</dbReference>
<dbReference type="InterPro" id="IPR006169">
    <property type="entry name" value="GTP1_OBG_dom"/>
</dbReference>
<keyword evidence="1" id="KW-0547">Nucleotide-binding</keyword>
<accession>A0A482XJB7</accession>
<dbReference type="CDD" id="cd01898">
    <property type="entry name" value="Obg"/>
    <property type="match status" value="1"/>
</dbReference>
<dbReference type="Pfam" id="PF01018">
    <property type="entry name" value="GTP1_OBG"/>
    <property type="match status" value="1"/>
</dbReference>
<feature type="domain" description="OBG-type G" evidence="3">
    <location>
        <begin position="153"/>
        <end position="342"/>
    </location>
</feature>
<organism evidence="5 6">
    <name type="scientific">Laodelphax striatellus</name>
    <name type="common">Small brown planthopper</name>
    <name type="synonym">Delphax striatella</name>
    <dbReference type="NCBI Taxonomy" id="195883"/>
    <lineage>
        <taxon>Eukaryota</taxon>
        <taxon>Metazoa</taxon>
        <taxon>Ecdysozoa</taxon>
        <taxon>Arthropoda</taxon>
        <taxon>Hexapoda</taxon>
        <taxon>Insecta</taxon>
        <taxon>Pterygota</taxon>
        <taxon>Neoptera</taxon>
        <taxon>Paraneoptera</taxon>
        <taxon>Hemiptera</taxon>
        <taxon>Auchenorrhyncha</taxon>
        <taxon>Fulgoroidea</taxon>
        <taxon>Delphacidae</taxon>
        <taxon>Criomorphinae</taxon>
        <taxon>Laodelphax</taxon>
    </lineage>
</organism>
<dbReference type="EMBL" id="QKKF02009244">
    <property type="protein sequence ID" value="RZF45371.1"/>
    <property type="molecule type" value="Genomic_DNA"/>
</dbReference>
<evidence type="ECO:0000256" key="1">
    <source>
        <dbReference type="ARBA" id="ARBA00022741"/>
    </source>
</evidence>
<dbReference type="Proteomes" id="UP000291343">
    <property type="component" value="Unassembled WGS sequence"/>
</dbReference>
<dbReference type="InterPro" id="IPR006073">
    <property type="entry name" value="GTP-bd"/>
</dbReference>
<dbReference type="PANTHER" id="PTHR11702">
    <property type="entry name" value="DEVELOPMENTALLY REGULATED GTP-BINDING PROTEIN-RELATED"/>
    <property type="match status" value="1"/>
</dbReference>
<dbReference type="GO" id="GO:0005739">
    <property type="term" value="C:mitochondrion"/>
    <property type="evidence" value="ECO:0007669"/>
    <property type="project" value="TreeGrafter"/>
</dbReference>
<sequence>MVFINVVLRNAKKLDVKYKFLDSIQIQVKGGKGGAGCPKYGGIGGNGGNVSLKVNDGVRLSDVLRQFPRKIVSAENGKDSKKHCIAGPRGKDKIVQIPPGVTVCEGNRRLGDLNKVGSSMLVARGGAGGRLETGYSATAAECFDLTLDLKLIADVGLVGFPNAGKSTLLAKLSRARPKIASYPFTTIKPNIGVMEFGDGRQVSVADLPGLIEGAHRNYGMGHRFLRHVERTLLLLLVVDIDGFQLSPQHTARSCLQNILLLNKELELYNADLVYKPCVLVVNKMDKEDSRRTYEEIEDKIHNLAGFNSTVSEEMQSDTVLNFSSVLPISAKHATAEDIDSIKKTIREVIDEHYGPPSLDDEIDLQDRCRRQISEQGQIVV</sequence>
<keyword evidence="2" id="KW-0342">GTP-binding</keyword>
<dbReference type="SMR" id="A0A482XJB7"/>
<evidence type="ECO:0000259" key="4">
    <source>
        <dbReference type="PROSITE" id="PS51883"/>
    </source>
</evidence>
<feature type="domain" description="Obg" evidence="4">
    <location>
        <begin position="18"/>
        <end position="152"/>
    </location>
</feature>
<dbReference type="Pfam" id="PF01926">
    <property type="entry name" value="MMR_HSR1"/>
    <property type="match status" value="1"/>
</dbReference>
<dbReference type="GO" id="GO:0042254">
    <property type="term" value="P:ribosome biogenesis"/>
    <property type="evidence" value="ECO:0007669"/>
    <property type="project" value="UniProtKB-UniRule"/>
</dbReference>
<dbReference type="AlphaFoldDB" id="A0A482XJB7"/>
<dbReference type="OrthoDB" id="347018at2759"/>
<evidence type="ECO:0000313" key="6">
    <source>
        <dbReference type="Proteomes" id="UP000291343"/>
    </source>
</evidence>
<evidence type="ECO:0000259" key="3">
    <source>
        <dbReference type="PROSITE" id="PS51710"/>
    </source>
</evidence>
<dbReference type="STRING" id="195883.A0A482XJB7"/>
<dbReference type="InParanoid" id="A0A482XJB7"/>
<name>A0A482XJB7_LAOST</name>
<dbReference type="InterPro" id="IPR027417">
    <property type="entry name" value="P-loop_NTPase"/>
</dbReference>
<dbReference type="GO" id="GO:0003924">
    <property type="term" value="F:GTPase activity"/>
    <property type="evidence" value="ECO:0007669"/>
    <property type="project" value="InterPro"/>
</dbReference>
<dbReference type="SUPFAM" id="SSF52540">
    <property type="entry name" value="P-loop containing nucleoside triphosphate hydrolases"/>
    <property type="match status" value="1"/>
</dbReference>
<comment type="caution">
    <text evidence="5">The sequence shown here is derived from an EMBL/GenBank/DDBJ whole genome shotgun (WGS) entry which is preliminary data.</text>
</comment>
<dbReference type="SUPFAM" id="SSF82051">
    <property type="entry name" value="Obg GTP-binding protein N-terminal domain"/>
    <property type="match status" value="1"/>
</dbReference>
<evidence type="ECO:0008006" key="7">
    <source>
        <dbReference type="Google" id="ProtNLM"/>
    </source>
</evidence>
<dbReference type="GO" id="GO:0005525">
    <property type="term" value="F:GTP binding"/>
    <property type="evidence" value="ECO:0007669"/>
    <property type="project" value="UniProtKB-KW"/>
</dbReference>
<dbReference type="InterPro" id="IPR045086">
    <property type="entry name" value="OBG_GTPase"/>
</dbReference>
<dbReference type="PROSITE" id="PS51710">
    <property type="entry name" value="G_OBG"/>
    <property type="match status" value="1"/>
</dbReference>
<dbReference type="Gene3D" id="2.70.210.12">
    <property type="entry name" value="GTP1/OBG domain"/>
    <property type="match status" value="1"/>
</dbReference>
<dbReference type="InterPro" id="IPR031167">
    <property type="entry name" value="G_OBG"/>
</dbReference>
<dbReference type="InterPro" id="IPR036726">
    <property type="entry name" value="GTP1_OBG_dom_sf"/>
</dbReference>
<evidence type="ECO:0000313" key="5">
    <source>
        <dbReference type="EMBL" id="RZF45371.1"/>
    </source>
</evidence>
<dbReference type="PRINTS" id="PR00326">
    <property type="entry name" value="GTP1OBG"/>
</dbReference>
<keyword evidence="6" id="KW-1185">Reference proteome</keyword>
<gene>
    <name evidence="5" type="ORF">LSTR_LSTR002814</name>
</gene>
<reference evidence="5 6" key="1">
    <citation type="journal article" date="2017" name="Gigascience">
        <title>Genome sequence of the small brown planthopper, Laodelphax striatellus.</title>
        <authorList>
            <person name="Zhu J."/>
            <person name="Jiang F."/>
            <person name="Wang X."/>
            <person name="Yang P."/>
            <person name="Bao Y."/>
            <person name="Zhao W."/>
            <person name="Wang W."/>
            <person name="Lu H."/>
            <person name="Wang Q."/>
            <person name="Cui N."/>
            <person name="Li J."/>
            <person name="Chen X."/>
            <person name="Luo L."/>
            <person name="Yu J."/>
            <person name="Kang L."/>
            <person name="Cui F."/>
        </authorList>
    </citation>
    <scope>NUCLEOTIDE SEQUENCE [LARGE SCALE GENOMIC DNA]</scope>
    <source>
        <strain evidence="5">Lst14</strain>
    </source>
</reference>